<dbReference type="Proteomes" id="UP000807306">
    <property type="component" value="Unassembled WGS sequence"/>
</dbReference>
<name>A0A9P6JIV5_9AGAR</name>
<protein>
    <recommendedName>
        <fullName evidence="3">JmjC domain-containing protein</fullName>
    </recommendedName>
</protein>
<evidence type="ECO:0000313" key="2">
    <source>
        <dbReference type="Proteomes" id="UP000807306"/>
    </source>
</evidence>
<keyword evidence="2" id="KW-1185">Reference proteome</keyword>
<dbReference type="OrthoDB" id="3020126at2759"/>
<sequence length="551" mass="62697">MVGMSNLVSRTEAEMGMHTLCSSNIMGRDSPTTGPPACWKITLEGWNFFSSLPVPHLLSKLTPSKSGEKWRCEDLSRHSSRKFTWGQQVMTSQNESFQSSRFATQQTFYFDRKSHTYTIFKLDTAPTPKFGTVGDISIFGERRWVRLDMEWAEVQYGMEGEGGRPAQTHPVYKSRIRLDFDTWKSTSNFNPQKKRKRTDTSSQGGLALASSMITPREAPILGESSNPWILDLLNQWNRFPIINLGRAHSVGESILKELLNHPLEIQKAYSGSSTLFLADQSPVFEMAPTASNVWDFVNRYIEPNVKASEVLASVLHAAEGTLGSESHFFGVLDIPSSDTGISSCLIKAVPFVDKSYGSLEKYGWSSTLTPVGAVSHTHMDFYGARQFMVHIQGRKLWLLWPPTTRNLEWFKMYQKERPSSDFTTESIRNLEGLQYHYLDGSKPAAFTLQSNTFHACISFSTCMHTALKVWSYDAFPESQRLMEWGLEWVRNVTSIKLRDTLHEQLVTMEEEIEGWETLLKQNPRKFSENTPIKVAVKRWRDTIGKMKSSLT</sequence>
<organism evidence="1 2">
    <name type="scientific">Crepidotus variabilis</name>
    <dbReference type="NCBI Taxonomy" id="179855"/>
    <lineage>
        <taxon>Eukaryota</taxon>
        <taxon>Fungi</taxon>
        <taxon>Dikarya</taxon>
        <taxon>Basidiomycota</taxon>
        <taxon>Agaricomycotina</taxon>
        <taxon>Agaricomycetes</taxon>
        <taxon>Agaricomycetidae</taxon>
        <taxon>Agaricales</taxon>
        <taxon>Agaricineae</taxon>
        <taxon>Crepidotaceae</taxon>
        <taxon>Crepidotus</taxon>
    </lineage>
</organism>
<reference evidence="1" key="1">
    <citation type="submission" date="2020-11" db="EMBL/GenBank/DDBJ databases">
        <authorList>
            <consortium name="DOE Joint Genome Institute"/>
            <person name="Ahrendt S."/>
            <person name="Riley R."/>
            <person name="Andreopoulos W."/>
            <person name="Labutti K."/>
            <person name="Pangilinan J."/>
            <person name="Ruiz-Duenas F.J."/>
            <person name="Barrasa J.M."/>
            <person name="Sanchez-Garcia M."/>
            <person name="Camarero S."/>
            <person name="Miyauchi S."/>
            <person name="Serrano A."/>
            <person name="Linde D."/>
            <person name="Babiker R."/>
            <person name="Drula E."/>
            <person name="Ayuso-Fernandez I."/>
            <person name="Pacheco R."/>
            <person name="Padilla G."/>
            <person name="Ferreira P."/>
            <person name="Barriuso J."/>
            <person name="Kellner H."/>
            <person name="Castanera R."/>
            <person name="Alfaro M."/>
            <person name="Ramirez L."/>
            <person name="Pisabarro A.G."/>
            <person name="Kuo A."/>
            <person name="Tritt A."/>
            <person name="Lipzen A."/>
            <person name="He G."/>
            <person name="Yan M."/>
            <person name="Ng V."/>
            <person name="Cullen D."/>
            <person name="Martin F."/>
            <person name="Rosso M.-N."/>
            <person name="Henrissat B."/>
            <person name="Hibbett D."/>
            <person name="Martinez A.T."/>
            <person name="Grigoriev I.V."/>
        </authorList>
    </citation>
    <scope>NUCLEOTIDE SEQUENCE</scope>
    <source>
        <strain evidence="1">CBS 506.95</strain>
    </source>
</reference>
<dbReference type="SUPFAM" id="SSF51197">
    <property type="entry name" value="Clavaminate synthase-like"/>
    <property type="match status" value="1"/>
</dbReference>
<dbReference type="AlphaFoldDB" id="A0A9P6JIV5"/>
<evidence type="ECO:0000313" key="1">
    <source>
        <dbReference type="EMBL" id="KAF9522468.1"/>
    </source>
</evidence>
<accession>A0A9P6JIV5</accession>
<evidence type="ECO:0008006" key="3">
    <source>
        <dbReference type="Google" id="ProtNLM"/>
    </source>
</evidence>
<proteinExistence type="predicted"/>
<dbReference type="EMBL" id="MU157944">
    <property type="protein sequence ID" value="KAF9522468.1"/>
    <property type="molecule type" value="Genomic_DNA"/>
</dbReference>
<comment type="caution">
    <text evidence="1">The sequence shown here is derived from an EMBL/GenBank/DDBJ whole genome shotgun (WGS) entry which is preliminary data.</text>
</comment>
<dbReference type="Gene3D" id="2.60.120.650">
    <property type="entry name" value="Cupin"/>
    <property type="match status" value="1"/>
</dbReference>
<gene>
    <name evidence="1" type="ORF">CPB83DRAFT_840444</name>
</gene>